<keyword evidence="9" id="KW-0175">Coiled coil</keyword>
<feature type="repeat" description="TPR" evidence="8">
    <location>
        <begin position="298"/>
        <end position="331"/>
    </location>
</feature>
<keyword evidence="13" id="KW-1185">Reference proteome</keyword>
<evidence type="ECO:0000256" key="10">
    <source>
        <dbReference type="SAM" id="Phobius"/>
    </source>
</evidence>
<feature type="domain" description="Histidine kinase" evidence="11">
    <location>
        <begin position="455"/>
        <end position="646"/>
    </location>
</feature>
<evidence type="ECO:0000313" key="12">
    <source>
        <dbReference type="EMBL" id="MBN7802380.1"/>
    </source>
</evidence>
<dbReference type="Pfam" id="PF13181">
    <property type="entry name" value="TPR_8"/>
    <property type="match status" value="1"/>
</dbReference>
<dbReference type="InterPro" id="IPR003594">
    <property type="entry name" value="HATPase_dom"/>
</dbReference>
<dbReference type="Pfam" id="PF13424">
    <property type="entry name" value="TPR_12"/>
    <property type="match status" value="2"/>
</dbReference>
<evidence type="ECO:0000256" key="1">
    <source>
        <dbReference type="ARBA" id="ARBA00000085"/>
    </source>
</evidence>
<keyword evidence="10" id="KW-0812">Transmembrane</keyword>
<dbReference type="InterPro" id="IPR005467">
    <property type="entry name" value="His_kinase_dom"/>
</dbReference>
<keyword evidence="5" id="KW-0547">Nucleotide-binding</keyword>
<dbReference type="SUPFAM" id="SSF55874">
    <property type="entry name" value="ATPase domain of HSP90 chaperone/DNA topoisomerase II/histidine kinase"/>
    <property type="match status" value="1"/>
</dbReference>
<dbReference type="EMBL" id="JAFKCW010000003">
    <property type="protein sequence ID" value="MBN7802380.1"/>
    <property type="molecule type" value="Genomic_DNA"/>
</dbReference>
<keyword evidence="7" id="KW-0067">ATP-binding</keyword>
<dbReference type="PROSITE" id="PS50005">
    <property type="entry name" value="TPR"/>
    <property type="match status" value="1"/>
</dbReference>
<protein>
    <recommendedName>
        <fullName evidence="2">histidine kinase</fullName>
        <ecNumber evidence="2">2.7.13.3</ecNumber>
    </recommendedName>
</protein>
<dbReference type="Proteomes" id="UP000664698">
    <property type="component" value="Unassembled WGS sequence"/>
</dbReference>
<evidence type="ECO:0000256" key="6">
    <source>
        <dbReference type="ARBA" id="ARBA00022777"/>
    </source>
</evidence>
<dbReference type="EC" id="2.7.13.3" evidence="2"/>
<keyword evidence="3" id="KW-0597">Phosphoprotein</keyword>
<dbReference type="Gene3D" id="3.30.565.10">
    <property type="entry name" value="Histidine kinase-like ATPase, C-terminal domain"/>
    <property type="match status" value="1"/>
</dbReference>
<dbReference type="InterPro" id="IPR011495">
    <property type="entry name" value="Sig_transdc_His_kin_sub2_dim/P"/>
</dbReference>
<evidence type="ECO:0000313" key="13">
    <source>
        <dbReference type="Proteomes" id="UP000664698"/>
    </source>
</evidence>
<evidence type="ECO:0000256" key="3">
    <source>
        <dbReference type="ARBA" id="ARBA00022553"/>
    </source>
</evidence>
<evidence type="ECO:0000256" key="5">
    <source>
        <dbReference type="ARBA" id="ARBA00022741"/>
    </source>
</evidence>
<gene>
    <name evidence="12" type="ORF">J0A67_16020</name>
</gene>
<dbReference type="InterPro" id="IPR036890">
    <property type="entry name" value="HATPase_C_sf"/>
</dbReference>
<keyword evidence="6" id="KW-0418">Kinase</keyword>
<keyword evidence="10" id="KW-0472">Membrane</keyword>
<dbReference type="Gene3D" id="3.30.450.20">
    <property type="entry name" value="PAS domain"/>
    <property type="match status" value="1"/>
</dbReference>
<dbReference type="SUPFAM" id="SSF81901">
    <property type="entry name" value="HCP-like"/>
    <property type="match status" value="1"/>
</dbReference>
<evidence type="ECO:0000256" key="2">
    <source>
        <dbReference type="ARBA" id="ARBA00012438"/>
    </source>
</evidence>
<keyword evidence="10" id="KW-1133">Transmembrane helix</keyword>
<dbReference type="SMART" id="SM00387">
    <property type="entry name" value="HATPase_c"/>
    <property type="match status" value="1"/>
</dbReference>
<dbReference type="PROSITE" id="PS50109">
    <property type="entry name" value="HIS_KIN"/>
    <property type="match status" value="1"/>
</dbReference>
<keyword evidence="8" id="KW-0802">TPR repeat</keyword>
<feature type="transmembrane region" description="Helical" evidence="10">
    <location>
        <begin position="409"/>
        <end position="432"/>
    </location>
</feature>
<organism evidence="12 13">
    <name type="scientific">Algoriphagus aestuariicola</name>
    <dbReference type="NCBI Taxonomy" id="1852016"/>
    <lineage>
        <taxon>Bacteria</taxon>
        <taxon>Pseudomonadati</taxon>
        <taxon>Bacteroidota</taxon>
        <taxon>Cytophagia</taxon>
        <taxon>Cytophagales</taxon>
        <taxon>Cyclobacteriaceae</taxon>
        <taxon>Algoriphagus</taxon>
    </lineage>
</organism>
<comment type="caution">
    <text evidence="12">The sequence shown here is derived from an EMBL/GenBank/DDBJ whole genome shotgun (WGS) entry which is preliminary data.</text>
</comment>
<dbReference type="InterPro" id="IPR019734">
    <property type="entry name" value="TPR_rpt"/>
</dbReference>
<accession>A0ABS3BVJ9</accession>
<comment type="catalytic activity">
    <reaction evidence="1">
        <text>ATP + protein L-histidine = ADP + protein N-phospho-L-histidine.</text>
        <dbReference type="EC" id="2.7.13.3"/>
    </reaction>
</comment>
<dbReference type="InterPro" id="IPR011990">
    <property type="entry name" value="TPR-like_helical_dom_sf"/>
</dbReference>
<dbReference type="SUPFAM" id="SSF48452">
    <property type="entry name" value="TPR-like"/>
    <property type="match status" value="1"/>
</dbReference>
<evidence type="ECO:0000256" key="9">
    <source>
        <dbReference type="SAM" id="Coils"/>
    </source>
</evidence>
<dbReference type="Gene3D" id="1.25.40.10">
    <property type="entry name" value="Tetratricopeptide repeat domain"/>
    <property type="match status" value="2"/>
</dbReference>
<evidence type="ECO:0000256" key="8">
    <source>
        <dbReference type="PROSITE-ProRule" id="PRU00339"/>
    </source>
</evidence>
<evidence type="ECO:0000259" key="11">
    <source>
        <dbReference type="PROSITE" id="PS50109"/>
    </source>
</evidence>
<proteinExistence type="predicted"/>
<feature type="coiled-coil region" evidence="9">
    <location>
        <begin position="435"/>
        <end position="493"/>
    </location>
</feature>
<keyword evidence="4" id="KW-0808">Transferase</keyword>
<dbReference type="PANTHER" id="PTHR41523">
    <property type="entry name" value="TWO-COMPONENT SYSTEM SENSOR PROTEIN"/>
    <property type="match status" value="1"/>
</dbReference>
<dbReference type="Pfam" id="PF07568">
    <property type="entry name" value="HisKA_2"/>
    <property type="match status" value="1"/>
</dbReference>
<dbReference type="Pfam" id="PF02518">
    <property type="entry name" value="HATPase_c"/>
    <property type="match status" value="1"/>
</dbReference>
<reference evidence="12 13" key="1">
    <citation type="submission" date="2021-03" db="EMBL/GenBank/DDBJ databases">
        <title>novel species isolated from a fishpond in China.</title>
        <authorList>
            <person name="Lu H."/>
            <person name="Cai Z."/>
        </authorList>
    </citation>
    <scope>NUCLEOTIDE SEQUENCE [LARGE SCALE GENOMIC DNA]</scope>
    <source>
        <strain evidence="12 13">JCM 31546</strain>
    </source>
</reference>
<evidence type="ECO:0000256" key="4">
    <source>
        <dbReference type="ARBA" id="ARBA00022679"/>
    </source>
</evidence>
<evidence type="ECO:0000256" key="7">
    <source>
        <dbReference type="ARBA" id="ARBA00022840"/>
    </source>
</evidence>
<dbReference type="SMART" id="SM00028">
    <property type="entry name" value="TPR"/>
    <property type="match status" value="6"/>
</dbReference>
<sequence>MKSVWILLFFSTIHLAYAQIGEKNGFFQYQEVFLETDDFGQEYLGVLEQSLAQIHTDSLLRLRILNDLGYYYHTRNLNKALDLINRGLDEATLQDNVYWQGKLQVSQGAILLRMEELDLAEVVLKNALEKIPEKEYWLLYTNLGYVYERRGKLGDAFDYASKTLKIGETYNDKKAIAMAYSDMSNLFWKQRKYGVALEYGLKSVSIFEEIGKKDLDYDFTLHVVGNNLVELNRLEEAQRYFEKSIRIGEQYGFYNNLSDSYIALSDLNTQKGNFAEAISSGMEALKYAELLENGFMIMRSYLSLGKASNAAGNFEEAVAYLEKSIETATPDFGDKYYLSLVYLELSKALEGSKQFAKALDATRTYDQLRQLVFSHNANEQISFLQTQMELNQKESTIKLQEAKLAKNQVIQAFILTLSGILVIFLFVLYRIFLRKKKYSRLLEKKNLEKEFLLKEIHHRVKNNLETISSLLSLQTAQIESREFQTIMEETQNRVHSMGMIHKRLYQGENIKSIEMRDFFESLGNYTIDTFDASERIRFLSDMKPLELDVDLAIPIGLIVNELISNSLKYAFPNNCCGEIEVKLLEKDDHLHLIVSDNGIGISENPQVLGSGFGSQLIQLLTRQLDGKMTLLRQKGTEVIFEFQINKAA</sequence>
<name>A0ABS3BVJ9_9BACT</name>
<dbReference type="PANTHER" id="PTHR41523:SF8">
    <property type="entry name" value="ETHYLENE RESPONSE SENSOR PROTEIN"/>
    <property type="match status" value="1"/>
</dbReference>